<protein>
    <submittedName>
        <fullName evidence="4">DinB family protein</fullName>
    </submittedName>
</protein>
<evidence type="ECO:0000256" key="3">
    <source>
        <dbReference type="PIRSR" id="PIRSR607837-1"/>
    </source>
</evidence>
<dbReference type="InterPro" id="IPR034660">
    <property type="entry name" value="DinB/YfiT-like"/>
</dbReference>
<dbReference type="InterPro" id="IPR007837">
    <property type="entry name" value="DinB"/>
</dbReference>
<gene>
    <name evidence="4" type="ORF">ENS31_08515</name>
</gene>
<organism evidence="4">
    <name type="scientific">Ignavibacterium album</name>
    <dbReference type="NCBI Taxonomy" id="591197"/>
    <lineage>
        <taxon>Bacteria</taxon>
        <taxon>Pseudomonadati</taxon>
        <taxon>Ignavibacteriota</taxon>
        <taxon>Ignavibacteria</taxon>
        <taxon>Ignavibacteriales</taxon>
        <taxon>Ignavibacteriaceae</taxon>
        <taxon>Ignavibacterium</taxon>
    </lineage>
</organism>
<proteinExistence type="inferred from homology"/>
<reference evidence="4" key="1">
    <citation type="journal article" date="2020" name="mSystems">
        <title>Genome- and Community-Level Interaction Insights into Carbon Utilization and Element Cycling Functions of Hydrothermarchaeota in Hydrothermal Sediment.</title>
        <authorList>
            <person name="Zhou Z."/>
            <person name="Liu Y."/>
            <person name="Xu W."/>
            <person name="Pan J."/>
            <person name="Luo Z.H."/>
            <person name="Li M."/>
        </authorList>
    </citation>
    <scope>NUCLEOTIDE SEQUENCE [LARGE SCALE GENOMIC DNA]</scope>
    <source>
        <strain evidence="4">SpSt-479</strain>
    </source>
</reference>
<name>A0A7V2ZKA3_9BACT</name>
<evidence type="ECO:0000256" key="2">
    <source>
        <dbReference type="ARBA" id="ARBA00022723"/>
    </source>
</evidence>
<keyword evidence="2 3" id="KW-0479">Metal-binding</keyword>
<sequence>MFQELKQTLSSQFLAAIKMLENAIDICPQNVWNQGKDFYDFWYITYHTLFFIDFYLTDSPDDYKQFGEIGLTELDPEGILPHRVFTKDELKSFLEHCRVKCKNTINNLDTEKAASNYKFGSLEMTYLELLFYNMRHVQHHTGQLNLILRQQINSAPKWVRSSV</sequence>
<evidence type="ECO:0000313" key="4">
    <source>
        <dbReference type="EMBL" id="HFI91552.1"/>
    </source>
</evidence>
<comment type="caution">
    <text evidence="4">The sequence shown here is derived from an EMBL/GenBank/DDBJ whole genome shotgun (WGS) entry which is preliminary data.</text>
</comment>
<dbReference type="EMBL" id="DSUJ01000008">
    <property type="protein sequence ID" value="HFI91552.1"/>
    <property type="molecule type" value="Genomic_DNA"/>
</dbReference>
<dbReference type="Gene3D" id="1.20.120.450">
    <property type="entry name" value="dinb family like domain"/>
    <property type="match status" value="1"/>
</dbReference>
<feature type="binding site" evidence="3">
    <location>
        <position position="136"/>
    </location>
    <ligand>
        <name>a divalent metal cation</name>
        <dbReference type="ChEBI" id="CHEBI:60240"/>
    </ligand>
</feature>
<dbReference type="SUPFAM" id="SSF109854">
    <property type="entry name" value="DinB/YfiT-like putative metalloenzymes"/>
    <property type="match status" value="1"/>
</dbReference>
<accession>A0A7V2ZKA3</accession>
<dbReference type="Pfam" id="PF05163">
    <property type="entry name" value="DinB"/>
    <property type="match status" value="1"/>
</dbReference>
<evidence type="ECO:0000256" key="1">
    <source>
        <dbReference type="ARBA" id="ARBA00008635"/>
    </source>
</evidence>
<dbReference type="AlphaFoldDB" id="A0A7V2ZKA3"/>
<dbReference type="GO" id="GO:0046872">
    <property type="term" value="F:metal ion binding"/>
    <property type="evidence" value="ECO:0007669"/>
    <property type="project" value="UniProtKB-KW"/>
</dbReference>
<feature type="binding site" evidence="3">
    <location>
        <position position="140"/>
    </location>
    <ligand>
        <name>a divalent metal cation</name>
        <dbReference type="ChEBI" id="CHEBI:60240"/>
    </ligand>
</feature>
<comment type="similarity">
    <text evidence="1">Belongs to the DinB family.</text>
</comment>